<evidence type="ECO:0000313" key="3">
    <source>
        <dbReference type="RefSeq" id="XP_056850861.1"/>
    </source>
</evidence>
<reference evidence="2" key="1">
    <citation type="journal article" date="2019" name="Database">
        <title>The radish genome database (RadishGD): an integrated information resource for radish genomics.</title>
        <authorList>
            <person name="Yu H.J."/>
            <person name="Baek S."/>
            <person name="Lee Y.J."/>
            <person name="Cho A."/>
            <person name="Mun J.H."/>
        </authorList>
    </citation>
    <scope>NUCLEOTIDE SEQUENCE [LARGE SCALE GENOMIC DNA]</scope>
    <source>
        <strain evidence="2">cv. WK10039</strain>
    </source>
</reference>
<organism evidence="2 3">
    <name type="scientific">Raphanus sativus</name>
    <name type="common">Radish</name>
    <name type="synonym">Raphanus raphanistrum var. sativus</name>
    <dbReference type="NCBI Taxonomy" id="3726"/>
    <lineage>
        <taxon>Eukaryota</taxon>
        <taxon>Viridiplantae</taxon>
        <taxon>Streptophyta</taxon>
        <taxon>Embryophyta</taxon>
        <taxon>Tracheophyta</taxon>
        <taxon>Spermatophyta</taxon>
        <taxon>Magnoliopsida</taxon>
        <taxon>eudicotyledons</taxon>
        <taxon>Gunneridae</taxon>
        <taxon>Pentapetalae</taxon>
        <taxon>rosids</taxon>
        <taxon>malvids</taxon>
        <taxon>Brassicales</taxon>
        <taxon>Brassicaceae</taxon>
        <taxon>Brassiceae</taxon>
        <taxon>Raphanus</taxon>
    </lineage>
</organism>
<dbReference type="KEGG" id="rsz:130500145"/>
<keyword evidence="2" id="KW-1185">Reference proteome</keyword>
<sequence>MITGKVFNSSRTWNLIRVKKDRVHWSKVVWFAQGVPRQAFITWLAMKDRLSTGRRMRQWGVEQGCELCGERDETREHLFFACPYSYTVWEALAKGLLGRGINPDWDWTVQHLSDYHLSYMEREEWKETSKPKNNCRANEEKSRKGCEDKDCVFEVYS</sequence>
<dbReference type="Proteomes" id="UP000504610">
    <property type="component" value="Chromosome 9"/>
</dbReference>
<dbReference type="InterPro" id="IPR026960">
    <property type="entry name" value="RVT-Znf"/>
</dbReference>
<proteinExistence type="predicted"/>
<protein>
    <submittedName>
        <fullName evidence="3">Uncharacterized protein LOC130500145</fullName>
    </submittedName>
</protein>
<evidence type="ECO:0000259" key="1">
    <source>
        <dbReference type="Pfam" id="PF13966"/>
    </source>
</evidence>
<dbReference type="RefSeq" id="XP_056850861.1">
    <property type="nucleotide sequence ID" value="XM_056994881.1"/>
</dbReference>
<dbReference type="GeneID" id="130500145"/>
<dbReference type="AlphaFoldDB" id="A0A9W3CGZ1"/>
<name>A0A9W3CGZ1_RAPSA</name>
<accession>A0A9W3CGZ1</accession>
<evidence type="ECO:0000313" key="2">
    <source>
        <dbReference type="Proteomes" id="UP000504610"/>
    </source>
</evidence>
<dbReference type="Pfam" id="PF13966">
    <property type="entry name" value="zf-RVT"/>
    <property type="match status" value="1"/>
</dbReference>
<reference evidence="3" key="2">
    <citation type="submission" date="2025-08" db="UniProtKB">
        <authorList>
            <consortium name="RefSeq"/>
        </authorList>
    </citation>
    <scope>IDENTIFICATION</scope>
    <source>
        <tissue evidence="3">Leaf</tissue>
    </source>
</reference>
<feature type="domain" description="Reverse transcriptase zinc-binding" evidence="1">
    <location>
        <begin position="7"/>
        <end position="89"/>
    </location>
</feature>
<dbReference type="OrthoDB" id="1938625at2759"/>
<gene>
    <name evidence="3" type="primary">LOC130500145</name>
</gene>